<accession>A0A4Y7U4N1</accession>
<keyword evidence="3" id="KW-0902">Two-component regulatory system</keyword>
<reference evidence="5 6" key="1">
    <citation type="journal article" date="2018" name="Syst. Appl. Microbiol.">
        <title>Flavobacterium circumlabens sp. nov. and Flavobacterium cupreum sp. nov., two psychrotrophic species isolated from Antarctic environmental samples.</title>
        <authorList>
            <person name="Kralova S."/>
            <person name="Busse H.J."/>
            <person name="Svec P."/>
            <person name="Maslanova I."/>
            <person name="Stankova E."/>
            <person name="Bartak M."/>
            <person name="Sedlacek I."/>
        </authorList>
    </citation>
    <scope>NUCLEOTIDE SEQUENCE [LARGE SCALE GENOMIC DNA]</scope>
    <source>
        <strain evidence="5 6">CCM 8828</strain>
    </source>
</reference>
<feature type="non-terminal residue" evidence="5">
    <location>
        <position position="1"/>
    </location>
</feature>
<keyword evidence="2 5" id="KW-0418">Kinase</keyword>
<dbReference type="PANTHER" id="PTHR24421">
    <property type="entry name" value="NITRATE/NITRITE SENSOR PROTEIN NARX-RELATED"/>
    <property type="match status" value="1"/>
</dbReference>
<dbReference type="InterPro" id="IPR036890">
    <property type="entry name" value="HATPase_C_sf"/>
</dbReference>
<evidence type="ECO:0000256" key="3">
    <source>
        <dbReference type="ARBA" id="ARBA00023012"/>
    </source>
</evidence>
<dbReference type="AlphaFoldDB" id="A0A4Y7U4N1"/>
<dbReference type="PROSITE" id="PS50109">
    <property type="entry name" value="HIS_KIN"/>
    <property type="match status" value="1"/>
</dbReference>
<dbReference type="RefSeq" id="WP_238698830.1">
    <property type="nucleotide sequence ID" value="NZ_QWDN01000280.1"/>
</dbReference>
<dbReference type="InterPro" id="IPR005467">
    <property type="entry name" value="His_kinase_dom"/>
</dbReference>
<dbReference type="EMBL" id="QWDN01000280">
    <property type="protein sequence ID" value="TEB41383.1"/>
    <property type="molecule type" value="Genomic_DNA"/>
</dbReference>
<comment type="caution">
    <text evidence="5">The sequence shown here is derived from an EMBL/GenBank/DDBJ whole genome shotgun (WGS) entry which is preliminary data.</text>
</comment>
<name>A0A4Y7U4N1_9FLAO</name>
<dbReference type="GO" id="GO:0016301">
    <property type="term" value="F:kinase activity"/>
    <property type="evidence" value="ECO:0007669"/>
    <property type="project" value="UniProtKB-KW"/>
</dbReference>
<sequence length="114" mass="13045">PQQNHFNTKIDLTIDKYINWSMVSTDSKIHIYRIIQEGIQNINKYSRAEKCYVMLLKTGDKITIRIWDNGIGFNVEKVKQGIGLKNINERTKALNGELKITSSTGNGTTIEIIF</sequence>
<organism evidence="5 6">
    <name type="scientific">Flavobacterium circumlabens</name>
    <dbReference type="NCBI Taxonomy" id="2133765"/>
    <lineage>
        <taxon>Bacteria</taxon>
        <taxon>Pseudomonadati</taxon>
        <taxon>Bacteroidota</taxon>
        <taxon>Flavobacteriia</taxon>
        <taxon>Flavobacteriales</taxon>
        <taxon>Flavobacteriaceae</taxon>
        <taxon>Flavobacterium</taxon>
    </lineage>
</organism>
<evidence type="ECO:0000259" key="4">
    <source>
        <dbReference type="PROSITE" id="PS50109"/>
    </source>
</evidence>
<proteinExistence type="predicted"/>
<dbReference type="Proteomes" id="UP000298340">
    <property type="component" value="Unassembled WGS sequence"/>
</dbReference>
<evidence type="ECO:0000313" key="5">
    <source>
        <dbReference type="EMBL" id="TEB41383.1"/>
    </source>
</evidence>
<dbReference type="InterPro" id="IPR003594">
    <property type="entry name" value="HATPase_dom"/>
</dbReference>
<evidence type="ECO:0000256" key="1">
    <source>
        <dbReference type="ARBA" id="ARBA00022679"/>
    </source>
</evidence>
<evidence type="ECO:0000313" key="6">
    <source>
        <dbReference type="Proteomes" id="UP000298340"/>
    </source>
</evidence>
<keyword evidence="1" id="KW-0808">Transferase</keyword>
<dbReference type="InterPro" id="IPR050482">
    <property type="entry name" value="Sensor_HK_TwoCompSys"/>
</dbReference>
<dbReference type="GO" id="GO:0000160">
    <property type="term" value="P:phosphorelay signal transduction system"/>
    <property type="evidence" value="ECO:0007669"/>
    <property type="project" value="UniProtKB-KW"/>
</dbReference>
<dbReference type="SUPFAM" id="SSF55874">
    <property type="entry name" value="ATPase domain of HSP90 chaperone/DNA topoisomerase II/histidine kinase"/>
    <property type="match status" value="1"/>
</dbReference>
<evidence type="ECO:0000256" key="2">
    <source>
        <dbReference type="ARBA" id="ARBA00022777"/>
    </source>
</evidence>
<dbReference type="Gene3D" id="3.30.565.10">
    <property type="entry name" value="Histidine kinase-like ATPase, C-terminal domain"/>
    <property type="match status" value="1"/>
</dbReference>
<dbReference type="Pfam" id="PF02518">
    <property type="entry name" value="HATPase_c"/>
    <property type="match status" value="1"/>
</dbReference>
<feature type="domain" description="Histidine kinase" evidence="4">
    <location>
        <begin position="31"/>
        <end position="114"/>
    </location>
</feature>
<dbReference type="CDD" id="cd16917">
    <property type="entry name" value="HATPase_UhpB-NarQ-NarX-like"/>
    <property type="match status" value="1"/>
</dbReference>
<gene>
    <name evidence="5" type="ORF">D0809_25800</name>
</gene>
<protein>
    <submittedName>
        <fullName evidence="5">Sensor histidine kinase</fullName>
    </submittedName>
</protein>